<protein>
    <recommendedName>
        <fullName evidence="2">histidine kinase</fullName>
        <ecNumber evidence="2">2.7.13.3</ecNumber>
    </recommendedName>
</protein>
<dbReference type="InterPro" id="IPR000700">
    <property type="entry name" value="PAS-assoc_C"/>
</dbReference>
<organism evidence="8 9">
    <name type="scientific">Methanosalsum zhilinae (strain DSM 4017 / NBRC 107636 / OCM 62 / WeN5)</name>
    <name type="common">Methanohalophilus zhilinae</name>
    <dbReference type="NCBI Taxonomy" id="679901"/>
    <lineage>
        <taxon>Archaea</taxon>
        <taxon>Methanobacteriati</taxon>
        <taxon>Methanobacteriota</taxon>
        <taxon>Stenosarchaea group</taxon>
        <taxon>Methanomicrobia</taxon>
        <taxon>Methanosarcinales</taxon>
        <taxon>Methanosarcinaceae</taxon>
        <taxon>Methanosalsum</taxon>
    </lineage>
</organism>
<gene>
    <name evidence="8" type="ordered locus">Mzhil_1954</name>
</gene>
<dbReference type="InterPro" id="IPR013767">
    <property type="entry name" value="PAS_fold"/>
</dbReference>
<feature type="domain" description="PAS" evidence="6">
    <location>
        <begin position="673"/>
        <end position="746"/>
    </location>
</feature>
<reference evidence="8 9" key="1">
    <citation type="submission" date="2010-07" db="EMBL/GenBank/DDBJ databases">
        <title>The complete genome of Methanosalsum zhilinae DSM 4017.</title>
        <authorList>
            <consortium name="US DOE Joint Genome Institute (JGI-PGF)"/>
            <person name="Lucas S."/>
            <person name="Copeland A."/>
            <person name="Lapidus A."/>
            <person name="Glavina del Rio T."/>
            <person name="Dalin E."/>
            <person name="Tice H."/>
            <person name="Bruce D."/>
            <person name="Goodwin L."/>
            <person name="Pitluck S."/>
            <person name="Kyrpides N."/>
            <person name="Mavromatis K."/>
            <person name="Ovchinnikova G."/>
            <person name="Daligault H."/>
            <person name="Detter J.C."/>
            <person name="Han C."/>
            <person name="Tapia R."/>
            <person name="Larimer F."/>
            <person name="Land M."/>
            <person name="Hauser L."/>
            <person name="Markowitz V."/>
            <person name="Cheng J.-F."/>
            <person name="Hugenholtz P."/>
            <person name="Woyke T."/>
            <person name="Wu D."/>
            <person name="Spring S."/>
            <person name="Schueler E."/>
            <person name="Brambilla E."/>
            <person name="Klenk H.-P."/>
            <person name="Eisen J.A."/>
        </authorList>
    </citation>
    <scope>NUCLEOTIDE SEQUENCE [LARGE SCALE GENOMIC DNA]</scope>
    <source>
        <strain evidence="9">DSM 4017 / NBRC 107636 / OCM 62 / WeN5</strain>
    </source>
</reference>
<dbReference type="InterPro" id="IPR029016">
    <property type="entry name" value="GAF-like_dom_sf"/>
</dbReference>
<dbReference type="PANTHER" id="PTHR43304:SF1">
    <property type="entry name" value="PAC DOMAIN-CONTAINING PROTEIN"/>
    <property type="match status" value="1"/>
</dbReference>
<feature type="domain" description="PAS" evidence="6">
    <location>
        <begin position="963"/>
        <end position="1033"/>
    </location>
</feature>
<dbReference type="AlphaFoldDB" id="F7XKS6"/>
<feature type="domain" description="PAC" evidence="7">
    <location>
        <begin position="619"/>
        <end position="669"/>
    </location>
</feature>
<feature type="domain" description="PAC" evidence="7">
    <location>
        <begin position="71"/>
        <end position="123"/>
    </location>
</feature>
<dbReference type="EMBL" id="CP002101">
    <property type="protein sequence ID" value="AEH61789.1"/>
    <property type="molecule type" value="Genomic_DNA"/>
</dbReference>
<evidence type="ECO:0000256" key="4">
    <source>
        <dbReference type="ARBA" id="ARBA00022679"/>
    </source>
</evidence>
<dbReference type="KEGG" id="mzh:Mzhil_1954"/>
<feature type="domain" description="PAS" evidence="6">
    <location>
        <begin position="252"/>
        <end position="321"/>
    </location>
</feature>
<keyword evidence="9" id="KW-1185">Reference proteome</keyword>
<dbReference type="Pfam" id="PF13426">
    <property type="entry name" value="PAS_9"/>
    <property type="match status" value="2"/>
</dbReference>
<feature type="domain" description="PAC" evidence="7">
    <location>
        <begin position="750"/>
        <end position="802"/>
    </location>
</feature>
<name>F7XKS6_METZD</name>
<evidence type="ECO:0000256" key="2">
    <source>
        <dbReference type="ARBA" id="ARBA00012438"/>
    </source>
</evidence>
<evidence type="ECO:0000256" key="1">
    <source>
        <dbReference type="ARBA" id="ARBA00000085"/>
    </source>
</evidence>
<dbReference type="InterPro" id="IPR013655">
    <property type="entry name" value="PAS_fold_3"/>
</dbReference>
<dbReference type="OrthoDB" id="230688at2157"/>
<evidence type="ECO:0000259" key="7">
    <source>
        <dbReference type="PROSITE" id="PS50113"/>
    </source>
</evidence>
<dbReference type="SUPFAM" id="SSF55785">
    <property type="entry name" value="PYP-like sensor domain (PAS domain)"/>
    <property type="match status" value="6"/>
</dbReference>
<keyword evidence="5" id="KW-0418">Kinase</keyword>
<dbReference type="PANTHER" id="PTHR43304">
    <property type="entry name" value="PHYTOCHROME-LIKE PROTEIN CPH1"/>
    <property type="match status" value="1"/>
</dbReference>
<dbReference type="SUPFAM" id="SSF55781">
    <property type="entry name" value="GAF domain-like"/>
    <property type="match status" value="1"/>
</dbReference>
<dbReference type="GeneID" id="10823598"/>
<evidence type="ECO:0000256" key="5">
    <source>
        <dbReference type="ARBA" id="ARBA00022777"/>
    </source>
</evidence>
<evidence type="ECO:0000256" key="3">
    <source>
        <dbReference type="ARBA" id="ARBA00022553"/>
    </source>
</evidence>
<dbReference type="InterPro" id="IPR035965">
    <property type="entry name" value="PAS-like_dom_sf"/>
</dbReference>
<keyword evidence="4" id="KW-0808">Transferase</keyword>
<dbReference type="InterPro" id="IPR052162">
    <property type="entry name" value="Sensor_kinase/Photoreceptor"/>
</dbReference>
<dbReference type="InterPro" id="IPR000014">
    <property type="entry name" value="PAS"/>
</dbReference>
<dbReference type="SMART" id="SM00086">
    <property type="entry name" value="PAC"/>
    <property type="match status" value="4"/>
</dbReference>
<dbReference type="HOGENOM" id="CLU_007294_0_0_2"/>
<dbReference type="Gene3D" id="3.30.450.40">
    <property type="match status" value="1"/>
</dbReference>
<dbReference type="STRING" id="679901.Mzhil_1954"/>
<dbReference type="PROSITE" id="PS50112">
    <property type="entry name" value="PAS"/>
    <property type="match status" value="5"/>
</dbReference>
<evidence type="ECO:0000259" key="6">
    <source>
        <dbReference type="PROSITE" id="PS50112"/>
    </source>
</evidence>
<dbReference type="GO" id="GO:0006355">
    <property type="term" value="P:regulation of DNA-templated transcription"/>
    <property type="evidence" value="ECO:0007669"/>
    <property type="project" value="InterPro"/>
</dbReference>
<dbReference type="InterPro" id="IPR001610">
    <property type="entry name" value="PAC"/>
</dbReference>
<evidence type="ECO:0000313" key="8">
    <source>
        <dbReference type="EMBL" id="AEH61789.1"/>
    </source>
</evidence>
<proteinExistence type="predicted"/>
<dbReference type="NCBIfam" id="TIGR00229">
    <property type="entry name" value="sensory_box"/>
    <property type="match status" value="6"/>
</dbReference>
<feature type="domain" description="PAS" evidence="6">
    <location>
        <begin position="124"/>
        <end position="174"/>
    </location>
</feature>
<accession>F7XKS6</accession>
<dbReference type="Gene3D" id="3.30.450.20">
    <property type="entry name" value="PAS domain"/>
    <property type="match status" value="6"/>
</dbReference>
<feature type="domain" description="PAS" evidence="6">
    <location>
        <begin position="545"/>
        <end position="614"/>
    </location>
</feature>
<dbReference type="Pfam" id="PF00989">
    <property type="entry name" value="PAS"/>
    <property type="match status" value="2"/>
</dbReference>
<dbReference type="Proteomes" id="UP000006622">
    <property type="component" value="Chromosome"/>
</dbReference>
<dbReference type="CDD" id="cd00130">
    <property type="entry name" value="PAS"/>
    <property type="match status" value="6"/>
</dbReference>
<evidence type="ECO:0000313" key="9">
    <source>
        <dbReference type="Proteomes" id="UP000006622"/>
    </source>
</evidence>
<dbReference type="Pfam" id="PF13185">
    <property type="entry name" value="GAF_2"/>
    <property type="match status" value="1"/>
</dbReference>
<dbReference type="RefSeq" id="WP_013899225.1">
    <property type="nucleotide sequence ID" value="NC_015676.1"/>
</dbReference>
<dbReference type="EC" id="2.7.13.3" evidence="2"/>
<dbReference type="InterPro" id="IPR003018">
    <property type="entry name" value="GAF"/>
</dbReference>
<comment type="catalytic activity">
    <reaction evidence="1">
        <text>ATP + protein L-histidine = ADP + protein N-phospho-L-histidine.</text>
        <dbReference type="EC" id="2.7.13.3"/>
    </reaction>
</comment>
<keyword evidence="3" id="KW-0597">Phosphoprotein</keyword>
<dbReference type="PROSITE" id="PS50113">
    <property type="entry name" value="PAC"/>
    <property type="match status" value="4"/>
</dbReference>
<dbReference type="SMART" id="SM00091">
    <property type="entry name" value="PAS"/>
    <property type="match status" value="5"/>
</dbReference>
<sequence length="1075" mass="123292">MKIIENSPMIIFVLKADPDLSVESVSENICHLGYSPDDFVTSGMSYADIFYDLDLLADEMMRLRFGEIPELSFECRILTNNGSIRWASIRTFPCRNSEGKITHYESILIDITGKKHMEMCQKESNEYFQSIVNTIREPILILDRDLRIVFASRSFYRLFGTTLQETEGRLLYDLGNGEWNIPKLRQLLDEILPQDKSFDNFEIEFEFENIGKRIMLINARKVTPVTGEPESILLALEDVTEWKETEAALKSSEKKYSTLVESANDGIIIVQDDVLKFVNSKFCEITGYGKEETLGKQLLYFVPVDYFRMVTKRYQKRLNKESTPSRVYEIEIISKDNRLIPAEVTFSSIDHEARSAVMVTIRDISEKKNTEDALLLDESRTEALLELNQMTDSSVDDIAGFALRKSVYLTRSRAGYMALIDNNNEKINIYIFYENHGKNIFYQERVSDKSQVSDFLKDVIQEPYGCSEKCKLSPVIEKMFSPGHLPVNRTLSVPVFDEGDLTVVACVWDRENQYLQSDTKNVTLIVQDMWRIINNKLAEEALRASEKKYSTLVEKGNDGIVIVQEDKLNFVNSKFCEITGSTKEELIGRPFLDFFPVEYGRMILKRYNKCLKSDNDPVRHYEVELLSTDGTRIPAEINFSSIHHEGKPAVMITIRDVTEQKEKEDELIDSLEVQKMLQNVIKTSPAIVFMWKAEKNWPVVFVSENIEKFGYIAEDFTSGKLLYGDIIHPDDLENVQTEIAKRFEKGYTDFSQEYRIITRSGEVRWVDERTFMQADEEGNLDHYQGIIVDITDRKRTNSFMNIESDVGCLFSPTGNLQETFEQFLEFTLQMNEIDCGALYIVDEITGDLNIVVHSGLSPNFIEHTSHYDANSMPARLFKTGYPIYKLHSEVISITRENHLKDEGLASTAIIPILSDAKLVAVMFLASYSEYEIPSRTRNSIEAVAVRIGTLIGKIKDESDTRRSQKEIQNILESIEDFLFIMDYSGRILYTNASALRRLGYRSDELTGMNLVSLHSHNHQLEVATMLSDVIKGKSSICTCPLMSRDGTLVYKETKFSRGNWNAQDVIVAVCRERSL</sequence>
<dbReference type="GO" id="GO:0004673">
    <property type="term" value="F:protein histidine kinase activity"/>
    <property type="evidence" value="ECO:0007669"/>
    <property type="project" value="UniProtKB-EC"/>
</dbReference>
<dbReference type="Pfam" id="PF08447">
    <property type="entry name" value="PAS_3"/>
    <property type="match status" value="2"/>
</dbReference>
<feature type="domain" description="PAC" evidence="7">
    <location>
        <begin position="326"/>
        <end position="376"/>
    </location>
</feature>